<keyword evidence="4 7" id="KW-1133">Transmembrane helix</keyword>
<dbReference type="RefSeq" id="XP_024396037.1">
    <property type="nucleotide sequence ID" value="XM_024540269.1"/>
</dbReference>
<feature type="transmembrane region" description="Helical" evidence="7">
    <location>
        <begin position="53"/>
        <end position="75"/>
    </location>
</feature>
<dbReference type="eggNOG" id="KOG2952">
    <property type="taxonomic scope" value="Eukaryota"/>
</dbReference>
<gene>
    <name evidence="9" type="primary">LOC112292119</name>
    <name evidence="8" type="ORF">PHYPA_019797</name>
</gene>
<proteinExistence type="inferred from homology"/>
<reference evidence="9" key="3">
    <citation type="submission" date="2020-12" db="UniProtKB">
        <authorList>
            <consortium name="EnsemblPlants"/>
        </authorList>
    </citation>
    <scope>IDENTIFICATION</scope>
</reference>
<evidence type="ECO:0000256" key="3">
    <source>
        <dbReference type="ARBA" id="ARBA00022692"/>
    </source>
</evidence>
<dbReference type="GO" id="GO:0005886">
    <property type="term" value="C:plasma membrane"/>
    <property type="evidence" value="ECO:0000318"/>
    <property type="project" value="GO_Central"/>
</dbReference>
<dbReference type="HOGENOM" id="CLU_025025_1_1_1"/>
<evidence type="ECO:0000256" key="4">
    <source>
        <dbReference type="ARBA" id="ARBA00022989"/>
    </source>
</evidence>
<comment type="subcellular location">
    <subcellularLocation>
        <location evidence="1">Membrane</location>
        <topology evidence="1">Multi-pass membrane protein</topology>
    </subcellularLocation>
</comment>
<evidence type="ECO:0000313" key="9">
    <source>
        <dbReference type="EnsemblPlants" id="PAC:32928333.CDS.1"/>
    </source>
</evidence>
<comment type="similarity">
    <text evidence="2 6">Belongs to the CDC50/LEM3 family.</text>
</comment>
<dbReference type="GeneID" id="112292119"/>
<feature type="transmembrane region" description="Helical" evidence="7">
    <location>
        <begin position="329"/>
        <end position="353"/>
    </location>
</feature>
<dbReference type="Pfam" id="PF03381">
    <property type="entry name" value="CDC50"/>
    <property type="match status" value="1"/>
</dbReference>
<dbReference type="AlphaFoldDB" id="A9SQD6"/>
<dbReference type="PANTHER" id="PTHR10926:SF0">
    <property type="entry name" value="CDC50, ISOFORM A"/>
    <property type="match status" value="1"/>
</dbReference>
<sequence length="379" mass="43217">MAVTAVDGEFVRRLQKEEEVQRSRKDSRRPRYSKFSQQELSSCKPLLTPRCTVVLFVLVGATCILIGMYALYASWSVVELVNRYDTFCVMKHATSANPLTTNEEKSAYMKNYNKQKNCTITMEIDKLMTPPIYVYYQLGNYFQNHRRYVKSKSERQLRGLPPSSSELNDCKPQDTANGQVIIPCGLIAWSLFNDSFDFSIDDFSSDNGTIFINKTAISWKSDREERFNNTVFPTNFPNNNRTTLANASQIGGASLDENLPLNRHEDLMVWMRTAALPTFRKIYGRIETDLVPGTRLTVNINNFYNTYGFGGSKKLVLSTVSWVGGRNDFLGLSYVVVGCVCIFIGLTFMYLHWKHPRPLGDRSHLSWVRKNAANSRVTS</sequence>
<evidence type="ECO:0000256" key="5">
    <source>
        <dbReference type="ARBA" id="ARBA00023136"/>
    </source>
</evidence>
<name>A9SQD6_PHYPA</name>
<evidence type="ECO:0000256" key="2">
    <source>
        <dbReference type="ARBA" id="ARBA00009457"/>
    </source>
</evidence>
<evidence type="ECO:0000313" key="10">
    <source>
        <dbReference type="Proteomes" id="UP000006727"/>
    </source>
</evidence>
<dbReference type="OMA" id="TGIAWKE"/>
<evidence type="ECO:0000256" key="7">
    <source>
        <dbReference type="SAM" id="Phobius"/>
    </source>
</evidence>
<dbReference type="GO" id="GO:0005794">
    <property type="term" value="C:Golgi apparatus"/>
    <property type="evidence" value="ECO:0000318"/>
    <property type="project" value="GO_Central"/>
</dbReference>
<dbReference type="PANTHER" id="PTHR10926">
    <property type="entry name" value="CELL CYCLE CONTROL PROTEIN 50"/>
    <property type="match status" value="1"/>
</dbReference>
<evidence type="ECO:0000256" key="6">
    <source>
        <dbReference type="PIRNR" id="PIRNR015840"/>
    </source>
</evidence>
<keyword evidence="10" id="KW-1185">Reference proteome</keyword>
<dbReference type="OrthoDB" id="340608at2759"/>
<dbReference type="Gramene" id="Pp3c15_15520V3.2">
    <property type="protein sequence ID" value="PAC:32928334.CDS.1"/>
    <property type="gene ID" value="Pp3c15_15520"/>
</dbReference>
<dbReference type="EnsemblPlants" id="Pp3c15_15520V3.1">
    <property type="protein sequence ID" value="PAC:32928333.CDS.1"/>
    <property type="gene ID" value="Pp3c15_15520"/>
</dbReference>
<dbReference type="PaxDb" id="3218-PP1S104_11V6.1"/>
<dbReference type="PIRSF" id="PIRSF015840">
    <property type="entry name" value="DUF284_TM_euk"/>
    <property type="match status" value="1"/>
</dbReference>
<dbReference type="GO" id="GO:0005783">
    <property type="term" value="C:endoplasmic reticulum"/>
    <property type="evidence" value="ECO:0000318"/>
    <property type="project" value="GO_Central"/>
</dbReference>
<organism evidence="8">
    <name type="scientific">Physcomitrium patens</name>
    <name type="common">Spreading-leaved earth moss</name>
    <name type="synonym">Physcomitrella patens</name>
    <dbReference type="NCBI Taxonomy" id="3218"/>
    <lineage>
        <taxon>Eukaryota</taxon>
        <taxon>Viridiplantae</taxon>
        <taxon>Streptophyta</taxon>
        <taxon>Embryophyta</taxon>
        <taxon>Bryophyta</taxon>
        <taxon>Bryophytina</taxon>
        <taxon>Bryopsida</taxon>
        <taxon>Funariidae</taxon>
        <taxon>Funariales</taxon>
        <taxon>Funariaceae</taxon>
        <taxon>Physcomitrium</taxon>
    </lineage>
</organism>
<dbReference type="InterPro" id="IPR005045">
    <property type="entry name" value="CDC50/LEM3_fam"/>
</dbReference>
<dbReference type="Gramene" id="Pp3c15_15520V3.1">
    <property type="protein sequence ID" value="PAC:32928333.CDS.1"/>
    <property type="gene ID" value="Pp3c15_15520"/>
</dbReference>
<keyword evidence="5 6" id="KW-0472">Membrane</keyword>
<dbReference type="STRING" id="3218.A9SQD6"/>
<keyword evidence="3 7" id="KW-0812">Transmembrane</keyword>
<accession>A9SQD6</accession>
<reference evidence="8 10" key="1">
    <citation type="journal article" date="2008" name="Science">
        <title>The Physcomitrella genome reveals evolutionary insights into the conquest of land by plants.</title>
        <authorList>
            <person name="Rensing S."/>
            <person name="Lang D."/>
            <person name="Zimmer A."/>
            <person name="Terry A."/>
            <person name="Salamov A."/>
            <person name="Shapiro H."/>
            <person name="Nishiyama T."/>
            <person name="Perroud P.-F."/>
            <person name="Lindquist E."/>
            <person name="Kamisugi Y."/>
            <person name="Tanahashi T."/>
            <person name="Sakakibara K."/>
            <person name="Fujita T."/>
            <person name="Oishi K."/>
            <person name="Shin-I T."/>
            <person name="Kuroki Y."/>
            <person name="Toyoda A."/>
            <person name="Suzuki Y."/>
            <person name="Hashimoto A."/>
            <person name="Yamaguchi K."/>
            <person name="Sugano A."/>
            <person name="Kohara Y."/>
            <person name="Fujiyama A."/>
            <person name="Anterola A."/>
            <person name="Aoki S."/>
            <person name="Ashton N."/>
            <person name="Barbazuk W.B."/>
            <person name="Barker E."/>
            <person name="Bennetzen J."/>
            <person name="Bezanilla M."/>
            <person name="Blankenship R."/>
            <person name="Cho S.H."/>
            <person name="Dutcher S."/>
            <person name="Estelle M."/>
            <person name="Fawcett J.A."/>
            <person name="Gundlach H."/>
            <person name="Hanada K."/>
            <person name="Heyl A."/>
            <person name="Hicks K.A."/>
            <person name="Hugh J."/>
            <person name="Lohr M."/>
            <person name="Mayer K."/>
            <person name="Melkozernov A."/>
            <person name="Murata T."/>
            <person name="Nelson D."/>
            <person name="Pils B."/>
            <person name="Prigge M."/>
            <person name="Reiss B."/>
            <person name="Renner T."/>
            <person name="Rombauts S."/>
            <person name="Rushton P."/>
            <person name="Sanderfoot A."/>
            <person name="Schween G."/>
            <person name="Shiu S.-H."/>
            <person name="Stueber K."/>
            <person name="Theodoulou F.L."/>
            <person name="Tu H."/>
            <person name="Van de Peer Y."/>
            <person name="Verrier P.J."/>
            <person name="Waters E."/>
            <person name="Wood A."/>
            <person name="Yang L."/>
            <person name="Cove D."/>
            <person name="Cuming A."/>
            <person name="Hasebe M."/>
            <person name="Lucas S."/>
            <person name="Mishler D.B."/>
            <person name="Reski R."/>
            <person name="Grigoriev I."/>
            <person name="Quatrano R.S."/>
            <person name="Boore J.L."/>
        </authorList>
    </citation>
    <scope>NUCLEOTIDE SEQUENCE [LARGE SCALE GENOMIC DNA]</scope>
    <source>
        <strain evidence="9 10">cv. Gransden 2004</strain>
    </source>
</reference>
<reference evidence="8 10" key="2">
    <citation type="journal article" date="2018" name="Plant J.">
        <title>The Physcomitrella patens chromosome-scale assembly reveals moss genome structure and evolution.</title>
        <authorList>
            <person name="Lang D."/>
            <person name="Ullrich K.K."/>
            <person name="Murat F."/>
            <person name="Fuchs J."/>
            <person name="Jenkins J."/>
            <person name="Haas F.B."/>
            <person name="Piednoel M."/>
            <person name="Gundlach H."/>
            <person name="Van Bel M."/>
            <person name="Meyberg R."/>
            <person name="Vives C."/>
            <person name="Morata J."/>
            <person name="Symeonidi A."/>
            <person name="Hiss M."/>
            <person name="Muchero W."/>
            <person name="Kamisugi Y."/>
            <person name="Saleh O."/>
            <person name="Blanc G."/>
            <person name="Decker E.L."/>
            <person name="van Gessel N."/>
            <person name="Grimwood J."/>
            <person name="Hayes R.D."/>
            <person name="Graham S.W."/>
            <person name="Gunter L.E."/>
            <person name="McDaniel S.F."/>
            <person name="Hoernstein S.N.W."/>
            <person name="Larsson A."/>
            <person name="Li F.W."/>
            <person name="Perroud P.F."/>
            <person name="Phillips J."/>
            <person name="Ranjan P."/>
            <person name="Rokshar D.S."/>
            <person name="Rothfels C.J."/>
            <person name="Schneider L."/>
            <person name="Shu S."/>
            <person name="Stevenson D.W."/>
            <person name="Thummler F."/>
            <person name="Tillich M."/>
            <person name="Villarreal Aguilar J.C."/>
            <person name="Widiez T."/>
            <person name="Wong G.K."/>
            <person name="Wymore A."/>
            <person name="Zhang Y."/>
            <person name="Zimmer A.D."/>
            <person name="Quatrano R.S."/>
            <person name="Mayer K.F.X."/>
            <person name="Goodstein D."/>
            <person name="Casacuberta J.M."/>
            <person name="Vandepoele K."/>
            <person name="Reski R."/>
            <person name="Cuming A.C."/>
            <person name="Tuskan G.A."/>
            <person name="Maumus F."/>
            <person name="Salse J."/>
            <person name="Schmutz J."/>
            <person name="Rensing S.A."/>
        </authorList>
    </citation>
    <scope>NUCLEOTIDE SEQUENCE [LARGE SCALE GENOMIC DNA]</scope>
    <source>
        <strain evidence="9 10">cv. Gransden 2004</strain>
    </source>
</reference>
<protein>
    <recommendedName>
        <fullName evidence="6">ALA-interacting subunit</fullName>
    </recommendedName>
</protein>
<dbReference type="Proteomes" id="UP000006727">
    <property type="component" value="Chromosome 15"/>
</dbReference>
<dbReference type="EnsemblPlants" id="Pp3c15_15520V3.2">
    <property type="protein sequence ID" value="PAC:32928334.CDS.1"/>
    <property type="gene ID" value="Pp3c15_15520"/>
</dbReference>
<evidence type="ECO:0000256" key="1">
    <source>
        <dbReference type="ARBA" id="ARBA00004141"/>
    </source>
</evidence>
<dbReference type="EMBL" id="ABEU02000015">
    <property type="protein sequence ID" value="PNR39519.1"/>
    <property type="molecule type" value="Genomic_DNA"/>
</dbReference>
<evidence type="ECO:0000313" key="8">
    <source>
        <dbReference type="EMBL" id="PNR39519.1"/>
    </source>
</evidence>